<gene>
    <name evidence="4" type="ORF">DSPE1174_LOCUS4757</name>
</gene>
<feature type="compositionally biased region" description="Polar residues" evidence="1">
    <location>
        <begin position="208"/>
        <end position="224"/>
    </location>
</feature>
<feature type="compositionally biased region" description="Basic and acidic residues" evidence="1">
    <location>
        <begin position="248"/>
        <end position="259"/>
    </location>
</feature>
<sequence length="603" mass="66876">MSQEGPRNDNSPRSRGRFSMSMDLDNEFCYNGVSVFGERFTEDLLPPTVMSGTGDNGQNPVPHYFSSVDLQRSTTPTALTSMINNGQPTEFFIPSYNDSSSMSLNKQERQEPNGLSNGLPSNSQNSQQQPSAVMPGHDYLHTLSTFGSSQPNAGSSNFLDHPGSLPPPLAGEAGGEGRKLETESGPIVDTKVCSQQQSGEMNRRQTHPEQASPGTSYAPTSTSEPMGGFKNVSPRPVQGPSLSNSADPSKRDRNREHARNTRLRKKAYIEKLKQTVQVLSKECETITRDNQQDEVNETEILEQRHQVIQRMMNYRTSGVVNPEKWQAVLAQDFTMTLPITPHRFFNPNEVVGCRRVVRGVSGMIQDTASFKVLISSIGRRKYRGHGEVEVNFNMPDGETVIKNDLFMTRWTMSTTNAMSKGALAECSLEGMLKATFADENTISSVDLIFDVMSFMQQLPEACGGPFEVVPNSMFMLSQPSKEARVICSANAPFNIEQANQPWLDICGFTEAEARGKTFKIIQGDETDFVKVADLMRSVQAKLPHSMLTVNYKKSGQPFLNFVRVFPICTGSEVTHFLSVIEEQQHKQQHTDATIRIEEESPGS</sequence>
<feature type="domain" description="BZIP" evidence="2">
    <location>
        <begin position="250"/>
        <end position="291"/>
    </location>
</feature>
<evidence type="ECO:0000313" key="4">
    <source>
        <dbReference type="EMBL" id="CAD9383049.1"/>
    </source>
</evidence>
<dbReference type="CDD" id="cd14809">
    <property type="entry name" value="bZIP_AUREO-like"/>
    <property type="match status" value="1"/>
</dbReference>
<evidence type="ECO:0008006" key="5">
    <source>
        <dbReference type="Google" id="ProtNLM"/>
    </source>
</evidence>
<dbReference type="InterPro" id="IPR035965">
    <property type="entry name" value="PAS-like_dom_sf"/>
</dbReference>
<dbReference type="Pfam" id="PF13426">
    <property type="entry name" value="PAS_9"/>
    <property type="match status" value="1"/>
</dbReference>
<dbReference type="Pfam" id="PF00170">
    <property type="entry name" value="bZIP_1"/>
    <property type="match status" value="1"/>
</dbReference>
<dbReference type="SUPFAM" id="SSF55785">
    <property type="entry name" value="PYP-like sensor domain (PAS domain)"/>
    <property type="match status" value="1"/>
</dbReference>
<dbReference type="GO" id="GO:0003700">
    <property type="term" value="F:DNA-binding transcription factor activity"/>
    <property type="evidence" value="ECO:0007669"/>
    <property type="project" value="InterPro"/>
</dbReference>
<organism evidence="4">
    <name type="scientific">Octactis speculum</name>
    <dbReference type="NCBI Taxonomy" id="3111310"/>
    <lineage>
        <taxon>Eukaryota</taxon>
        <taxon>Sar</taxon>
        <taxon>Stramenopiles</taxon>
        <taxon>Ochrophyta</taxon>
        <taxon>Dictyochophyceae</taxon>
        <taxon>Dictyochales</taxon>
        <taxon>Dictyochaceae</taxon>
        <taxon>Octactis</taxon>
    </lineage>
</organism>
<dbReference type="SUPFAM" id="SSF57959">
    <property type="entry name" value="Leucine zipper domain"/>
    <property type="match status" value="1"/>
</dbReference>
<reference evidence="4" key="1">
    <citation type="submission" date="2021-01" db="EMBL/GenBank/DDBJ databases">
        <authorList>
            <person name="Corre E."/>
            <person name="Pelletier E."/>
            <person name="Niang G."/>
            <person name="Scheremetjew M."/>
            <person name="Finn R."/>
            <person name="Kale V."/>
            <person name="Holt S."/>
            <person name="Cochrane G."/>
            <person name="Meng A."/>
            <person name="Brown T."/>
            <person name="Cohen L."/>
        </authorList>
    </citation>
    <scope>NUCLEOTIDE SEQUENCE</scope>
    <source>
        <strain evidence="4">CCMP1381</strain>
    </source>
</reference>
<evidence type="ECO:0000259" key="2">
    <source>
        <dbReference type="Pfam" id="PF00170"/>
    </source>
</evidence>
<dbReference type="InterPro" id="IPR046347">
    <property type="entry name" value="bZIP_sf"/>
</dbReference>
<feature type="compositionally biased region" description="Polar residues" evidence="1">
    <location>
        <begin position="142"/>
        <end position="158"/>
    </location>
</feature>
<protein>
    <recommendedName>
        <fullName evidence="5">BZIP domain-containing protein</fullName>
    </recommendedName>
</protein>
<feature type="domain" description="PAS" evidence="3">
    <location>
        <begin position="489"/>
        <end position="580"/>
    </location>
</feature>
<evidence type="ECO:0000256" key="1">
    <source>
        <dbReference type="SAM" id="MobiDB-lite"/>
    </source>
</evidence>
<accession>A0A7S2B104</accession>
<evidence type="ECO:0000259" key="3">
    <source>
        <dbReference type="Pfam" id="PF13426"/>
    </source>
</evidence>
<dbReference type="EMBL" id="HBGS01009056">
    <property type="protein sequence ID" value="CAD9383049.1"/>
    <property type="molecule type" value="Transcribed_RNA"/>
</dbReference>
<dbReference type="Gene3D" id="3.30.450.20">
    <property type="entry name" value="PAS domain"/>
    <property type="match status" value="1"/>
</dbReference>
<dbReference type="Gene3D" id="1.20.5.170">
    <property type="match status" value="1"/>
</dbReference>
<feature type="compositionally biased region" description="Polar residues" evidence="1">
    <location>
        <begin position="96"/>
        <end position="105"/>
    </location>
</feature>
<name>A0A7S2B104_9STRA</name>
<dbReference type="InterPro" id="IPR000014">
    <property type="entry name" value="PAS"/>
</dbReference>
<feature type="region of interest" description="Disordered" evidence="1">
    <location>
        <begin position="90"/>
        <end position="266"/>
    </location>
</feature>
<dbReference type="AlphaFoldDB" id="A0A7S2B104"/>
<feature type="compositionally biased region" description="Low complexity" evidence="1">
    <location>
        <begin position="112"/>
        <end position="131"/>
    </location>
</feature>
<dbReference type="InterPro" id="IPR004827">
    <property type="entry name" value="bZIP"/>
</dbReference>
<proteinExistence type="predicted"/>